<accession>A0ABM7Y0Z1</accession>
<evidence type="ECO:0000313" key="3">
    <source>
        <dbReference type="Proteomes" id="UP000831327"/>
    </source>
</evidence>
<organism evidence="2 3">
    <name type="scientific">Roseomonas fluvialis</name>
    <dbReference type="NCBI Taxonomy" id="1750527"/>
    <lineage>
        <taxon>Bacteria</taxon>
        <taxon>Pseudomonadati</taxon>
        <taxon>Pseudomonadota</taxon>
        <taxon>Alphaproteobacteria</taxon>
        <taxon>Acetobacterales</taxon>
        <taxon>Roseomonadaceae</taxon>
        <taxon>Roseomonas</taxon>
    </lineage>
</organism>
<dbReference type="PANTHER" id="PTHR34203:SF15">
    <property type="entry name" value="SLL1173 PROTEIN"/>
    <property type="match status" value="1"/>
</dbReference>
<feature type="domain" description="Methyltransferase FkbM" evidence="1">
    <location>
        <begin position="24"/>
        <end position="187"/>
    </location>
</feature>
<dbReference type="Proteomes" id="UP000831327">
    <property type="component" value="Chromosome"/>
</dbReference>
<dbReference type="InterPro" id="IPR029063">
    <property type="entry name" value="SAM-dependent_MTases_sf"/>
</dbReference>
<dbReference type="EMBL" id="AP025637">
    <property type="protein sequence ID" value="BDG71463.1"/>
    <property type="molecule type" value="Genomic_DNA"/>
</dbReference>
<gene>
    <name evidence="2" type="ORF">Rmf_13920</name>
</gene>
<evidence type="ECO:0000259" key="1">
    <source>
        <dbReference type="Pfam" id="PF05050"/>
    </source>
</evidence>
<dbReference type="PANTHER" id="PTHR34203">
    <property type="entry name" value="METHYLTRANSFERASE, FKBM FAMILY PROTEIN"/>
    <property type="match status" value="1"/>
</dbReference>
<keyword evidence="3" id="KW-1185">Reference proteome</keyword>
<protein>
    <recommendedName>
        <fullName evidence="1">Methyltransferase FkbM domain-containing protein</fullName>
    </recommendedName>
</protein>
<evidence type="ECO:0000313" key="2">
    <source>
        <dbReference type="EMBL" id="BDG71463.1"/>
    </source>
</evidence>
<dbReference type="NCBIfam" id="TIGR01444">
    <property type="entry name" value="fkbM_fam"/>
    <property type="match status" value="1"/>
</dbReference>
<name>A0ABM7Y0Z1_9PROT</name>
<proteinExistence type="predicted"/>
<dbReference type="Pfam" id="PF05050">
    <property type="entry name" value="Methyltransf_21"/>
    <property type="match status" value="1"/>
</dbReference>
<dbReference type="InterPro" id="IPR052514">
    <property type="entry name" value="SAM-dependent_MTase"/>
</dbReference>
<dbReference type="Gene3D" id="3.40.50.150">
    <property type="entry name" value="Vaccinia Virus protein VP39"/>
    <property type="match status" value="1"/>
</dbReference>
<dbReference type="SUPFAM" id="SSF53335">
    <property type="entry name" value="S-adenosyl-L-methionine-dependent methyltransferases"/>
    <property type="match status" value="1"/>
</dbReference>
<reference evidence="2 3" key="1">
    <citation type="journal article" date="2016" name="Microbes Environ.">
        <title>Phylogenetically diverse aerobic anoxygenic phototrophic bacteria isolated from epilithic biofilms in Tama river, Japan.</title>
        <authorList>
            <person name="Hirose S."/>
            <person name="Matsuura K."/>
            <person name="Haruta S."/>
        </authorList>
    </citation>
    <scope>NUCLEOTIDE SEQUENCE [LARGE SCALE GENOMIC DNA]</scope>
    <source>
        <strain evidence="2 3">S08</strain>
    </source>
</reference>
<sequence length="246" mass="26708">MQGHARLDEITFHTRLHRPGTLVDVGAHDGLITVPLARLPGSRVLAFEPLPPAMARLRAALGDAHPNVECIAAALGDQAGEITLAMPVLDGVAQEQWASTAKDYAAHLSARVDVQRFAVPVQRLDDHTIADLTGLKVDAEGAEYEILRGARATLLRCRPVITLEVEERHREGSTWSVPAYLDALGYDVLFELGGAWHPMSALDRATMQRASPDPAVFEASDPYVFVFYALPREHAPAMLARLQAAA</sequence>
<dbReference type="InterPro" id="IPR006342">
    <property type="entry name" value="FkbM_mtfrase"/>
</dbReference>